<dbReference type="InterPro" id="IPR046848">
    <property type="entry name" value="E_motif"/>
</dbReference>
<dbReference type="GO" id="GO:0009451">
    <property type="term" value="P:RNA modification"/>
    <property type="evidence" value="ECO:0007669"/>
    <property type="project" value="InterPro"/>
</dbReference>
<dbReference type="Gramene" id="ONK69971">
    <property type="protein sequence ID" value="ONK69971"/>
    <property type="gene ID" value="A4U43_C05F28860"/>
</dbReference>
<feature type="repeat" description="PPR" evidence="2">
    <location>
        <begin position="394"/>
        <end position="428"/>
    </location>
</feature>
<feature type="repeat" description="PPR" evidence="2">
    <location>
        <begin position="569"/>
        <end position="599"/>
    </location>
</feature>
<dbReference type="Pfam" id="PF20431">
    <property type="entry name" value="E_motif"/>
    <property type="match status" value="1"/>
</dbReference>
<evidence type="ECO:0008006" key="5">
    <source>
        <dbReference type="Google" id="ProtNLM"/>
    </source>
</evidence>
<feature type="repeat" description="PPR" evidence="2">
    <location>
        <begin position="262"/>
        <end position="296"/>
    </location>
</feature>
<dbReference type="OMA" id="LITMYGE"/>
<feature type="repeat" description="PPR" evidence="2">
    <location>
        <begin position="98"/>
        <end position="128"/>
    </location>
</feature>
<dbReference type="Gene3D" id="1.25.40.10">
    <property type="entry name" value="Tetratricopeptide repeat domain"/>
    <property type="match status" value="5"/>
</dbReference>
<dbReference type="FunFam" id="1.25.40.10:FF:000344">
    <property type="entry name" value="Pentatricopeptide repeat-containing protein"/>
    <property type="match status" value="1"/>
</dbReference>
<dbReference type="NCBIfam" id="TIGR00756">
    <property type="entry name" value="PPR"/>
    <property type="match status" value="7"/>
</dbReference>
<keyword evidence="1" id="KW-0677">Repeat</keyword>
<evidence type="ECO:0000256" key="1">
    <source>
        <dbReference type="ARBA" id="ARBA00022737"/>
    </source>
</evidence>
<dbReference type="InterPro" id="IPR011990">
    <property type="entry name" value="TPR-like_helical_dom_sf"/>
</dbReference>
<dbReference type="EMBL" id="CM007385">
    <property type="protein sequence ID" value="ONK69971.1"/>
    <property type="molecule type" value="Genomic_DNA"/>
</dbReference>
<dbReference type="PANTHER" id="PTHR47926">
    <property type="entry name" value="PENTATRICOPEPTIDE REPEAT-CONTAINING PROTEIN"/>
    <property type="match status" value="1"/>
</dbReference>
<feature type="repeat" description="PPR" evidence="2">
    <location>
        <begin position="129"/>
        <end position="159"/>
    </location>
</feature>
<dbReference type="SUPFAM" id="SSF48452">
    <property type="entry name" value="TPR-like"/>
    <property type="match status" value="1"/>
</dbReference>
<dbReference type="Pfam" id="PF12854">
    <property type="entry name" value="PPR_1"/>
    <property type="match status" value="1"/>
</dbReference>
<accession>A0A5P1EZR3</accession>
<dbReference type="InterPro" id="IPR002885">
    <property type="entry name" value="PPR_rpt"/>
</dbReference>
<proteinExistence type="predicted"/>
<feature type="repeat" description="PPR" evidence="2">
    <location>
        <begin position="468"/>
        <end position="502"/>
    </location>
</feature>
<gene>
    <name evidence="3" type="ORF">A4U43_C05F28860</name>
</gene>
<feature type="repeat" description="PPR" evidence="2">
    <location>
        <begin position="160"/>
        <end position="194"/>
    </location>
</feature>
<dbReference type="PROSITE" id="PS51375">
    <property type="entry name" value="PPR"/>
    <property type="match status" value="8"/>
</dbReference>
<sequence>MPRPTINTTRTIISSLSRSFSSTQFHSLPNSISYQQSPYSYKPLIDERFHLFRQFQASGSDPDVYTISKALSSSLDLNALDNGTQLHAFLLKRNVPMDITAMNSLINLYLKCGCIEDAERIFHGMSDKDVFSWTIMVSGYASNGKMKKALELFEKIPRRNSVSWNSLINGYQIQGNDEIALKLFSRMRQEGEPPNKITFIAVLKSCSGFSSLFVVGIGVHGLLVKSSWINNIMIKCTVMDMYAKHGDMLACCKSFDEISEHSAVSWSILLSGFAMNGNVEDVEMVFKEMPEKNIVSRNVMITSYVQNEMQDRAFDLFVDMIKEDMTPNCFTMTSLLGGCSIVKYTKKGRTFHGYLMKVGLESDLTISNSLIKMYGEQSNIEEARLVFEEMNWLDVVSWTTMVSAYIYVDYLDEARYIFDRMPEKNLISWNTMMSGYLQNGKSIKPNSCSLDDALVLFYDLERSKIKPDHFSYNCALTACAKNEALEQARSIHCRVIKRGFELDLGVSNALISVYGKCGSLNEAEKCFKIMPYPDMISWNALLTCYSQNGQGNEVLTFYEEMQNSGVKPNHVTFISLLSACSHIGEVKKGQEFFDEMEKDSNINPNREHYTCMVDLLGRAGLLYEAEALIKKMPIEPDATLWGALLGACKMHGDPALGKKAADQIFRLETNNSAAHIALAETFATAKMWEDVAKIRAMIKDKKLVKEPGCSWIEVRNQKHVFLAGDPQYIPKEFIHEVLSIIYSNMIKEEYTLLWEELDITS</sequence>
<dbReference type="Proteomes" id="UP000243459">
    <property type="component" value="Chromosome 5"/>
</dbReference>
<feature type="repeat" description="PPR" evidence="2">
    <location>
        <begin position="534"/>
        <end position="568"/>
    </location>
</feature>
<dbReference type="InterPro" id="IPR046960">
    <property type="entry name" value="PPR_At4g14850-like_plant"/>
</dbReference>
<organism evidence="3 4">
    <name type="scientific">Asparagus officinalis</name>
    <name type="common">Garden asparagus</name>
    <dbReference type="NCBI Taxonomy" id="4686"/>
    <lineage>
        <taxon>Eukaryota</taxon>
        <taxon>Viridiplantae</taxon>
        <taxon>Streptophyta</taxon>
        <taxon>Embryophyta</taxon>
        <taxon>Tracheophyta</taxon>
        <taxon>Spermatophyta</taxon>
        <taxon>Magnoliopsida</taxon>
        <taxon>Liliopsida</taxon>
        <taxon>Asparagales</taxon>
        <taxon>Asparagaceae</taxon>
        <taxon>Asparagoideae</taxon>
        <taxon>Asparagus</taxon>
    </lineage>
</organism>
<dbReference type="FunFam" id="1.25.40.10:FF:000442">
    <property type="entry name" value="Pentatricopeptide repeat-containing protein At3g49710"/>
    <property type="match status" value="1"/>
</dbReference>
<evidence type="ECO:0000313" key="3">
    <source>
        <dbReference type="EMBL" id="ONK69971.1"/>
    </source>
</evidence>
<keyword evidence="4" id="KW-1185">Reference proteome</keyword>
<dbReference type="GO" id="GO:0003723">
    <property type="term" value="F:RNA binding"/>
    <property type="evidence" value="ECO:0007669"/>
    <property type="project" value="InterPro"/>
</dbReference>
<dbReference type="FunFam" id="1.25.40.10:FF:000280">
    <property type="entry name" value="Pentatricopeptide repeat-containing protein"/>
    <property type="match status" value="1"/>
</dbReference>
<protein>
    <recommendedName>
        <fullName evidence="5">DYW domain-containing protein</fullName>
    </recommendedName>
</protein>
<reference evidence="4" key="1">
    <citation type="journal article" date="2017" name="Nat. Commun.">
        <title>The asparagus genome sheds light on the origin and evolution of a young Y chromosome.</title>
        <authorList>
            <person name="Harkess A."/>
            <person name="Zhou J."/>
            <person name="Xu C."/>
            <person name="Bowers J.E."/>
            <person name="Van der Hulst R."/>
            <person name="Ayyampalayam S."/>
            <person name="Mercati F."/>
            <person name="Riccardi P."/>
            <person name="McKain M.R."/>
            <person name="Kakrana A."/>
            <person name="Tang H."/>
            <person name="Ray J."/>
            <person name="Groenendijk J."/>
            <person name="Arikit S."/>
            <person name="Mathioni S.M."/>
            <person name="Nakano M."/>
            <person name="Shan H."/>
            <person name="Telgmann-Rauber A."/>
            <person name="Kanno A."/>
            <person name="Yue Z."/>
            <person name="Chen H."/>
            <person name="Li W."/>
            <person name="Chen Y."/>
            <person name="Xu X."/>
            <person name="Zhang Y."/>
            <person name="Luo S."/>
            <person name="Chen H."/>
            <person name="Gao J."/>
            <person name="Mao Z."/>
            <person name="Pires J.C."/>
            <person name="Luo M."/>
            <person name="Kudrna D."/>
            <person name="Wing R.A."/>
            <person name="Meyers B.C."/>
            <person name="Yi K."/>
            <person name="Kong H."/>
            <person name="Lavrijsen P."/>
            <person name="Sunseri F."/>
            <person name="Falavigna A."/>
            <person name="Ye Y."/>
            <person name="Leebens-Mack J.H."/>
            <person name="Chen G."/>
        </authorList>
    </citation>
    <scope>NUCLEOTIDE SEQUENCE [LARGE SCALE GENOMIC DNA]</scope>
    <source>
        <strain evidence="4">cv. DH0086</strain>
    </source>
</reference>
<evidence type="ECO:0000256" key="2">
    <source>
        <dbReference type="PROSITE-ProRule" id="PRU00708"/>
    </source>
</evidence>
<name>A0A5P1EZR3_ASPOF</name>
<dbReference type="Pfam" id="PF13041">
    <property type="entry name" value="PPR_2"/>
    <property type="match status" value="3"/>
</dbReference>
<dbReference type="Pfam" id="PF01535">
    <property type="entry name" value="PPR"/>
    <property type="match status" value="6"/>
</dbReference>
<dbReference type="AlphaFoldDB" id="A0A5P1EZR3"/>
<evidence type="ECO:0000313" key="4">
    <source>
        <dbReference type="Proteomes" id="UP000243459"/>
    </source>
</evidence>
<dbReference type="PANTHER" id="PTHR47926:SF533">
    <property type="entry name" value="DYW DOMAIN-CONTAINING PROTEIN"/>
    <property type="match status" value="1"/>
</dbReference>